<dbReference type="EMBL" id="MW648444">
    <property type="protein sequence ID" value="QXN75345.1"/>
    <property type="molecule type" value="Genomic_RNA"/>
</dbReference>
<organism evidence="3">
    <name type="scientific">Grapevine-associated fusarivirus 1</name>
    <dbReference type="NCBI Taxonomy" id="2814409"/>
    <lineage>
        <taxon>Viruses</taxon>
        <taxon>Riboviria</taxon>
        <taxon>Orthornavirae</taxon>
        <taxon>Pisuviricota</taxon>
        <taxon>Duplopiviricetes</taxon>
        <taxon>Durnavirales</taxon>
        <taxon>Fusariviridae</taxon>
    </lineage>
</organism>
<accession>A0A8F5MJB6</accession>
<feature type="region of interest" description="Disordered" evidence="2">
    <location>
        <begin position="1"/>
        <end position="22"/>
    </location>
</feature>
<feature type="coiled-coil region" evidence="1">
    <location>
        <begin position="85"/>
        <end position="233"/>
    </location>
</feature>
<evidence type="ECO:0000256" key="2">
    <source>
        <dbReference type="SAM" id="MobiDB-lite"/>
    </source>
</evidence>
<evidence type="ECO:0000313" key="3">
    <source>
        <dbReference type="EMBL" id="QXN75345.1"/>
    </source>
</evidence>
<sequence length="497" mass="55491">MDSNNKGKAKGGSPAGIETSPKSVITDSQELYNKIKSLFLEQSVESIDDGHKVNFLYAEDIDDFITQLEKVVLDGRPHSIPLTHVQALQTEVASLKLEMARKARTNSDFSSAEALLRKDLVRAQANLESARAETRKLIDSANNEKGALVSQLAELRKHSAELKKQINAAKSSKDQQSFVDLQDSKADNSAEINRLNNLLQSKNADVEAERKRIQRLENQTLALTVELNTVKARQNIIAAKNGEASKSFATVAANGASATYNLVNQAYNSLRGKSKVDISKAESVDEDDIKSKVFWLKAAVDHSKHALYAPYRATLGGVLDDLKVLNHSSRLAFKPFVDAIHYSLSPQGQPLSEEEMVEILSSINKEKLILSKQVRKPGMKTFEEYLERGGPGDSSNKLAEVDPMPDEVLFDADWPGPQSYKPPSPPSNLEEEEDDVSYYIKVRTWFNNKRTSMRKTLATKLSKSRVKLNRYYRLATGGFFKRLLSIPYSWWVVVNPF</sequence>
<name>A0A8F5MJB6_9VIRU</name>
<evidence type="ECO:0000256" key="1">
    <source>
        <dbReference type="SAM" id="Coils"/>
    </source>
</evidence>
<feature type="region of interest" description="Disordered" evidence="2">
    <location>
        <begin position="413"/>
        <end position="432"/>
    </location>
</feature>
<keyword evidence="1" id="KW-0175">Coiled coil</keyword>
<reference evidence="3" key="1">
    <citation type="submission" date="2021-02" db="EMBL/GenBank/DDBJ databases">
        <title>The hidden world within plants: metatranscriptomics unveil the complexity of wood microbiomes in grapevine.</title>
        <authorList>
            <person name="Nerva L."/>
            <person name="Garcia J.F."/>
            <person name="Favaretto F."/>
            <person name="Giudice G."/>
            <person name="Moffa L."/>
            <person name="Dario C."/>
            <person name="Riccardo V."/>
            <person name="Gambino G."/>
            <person name="Chitarra W."/>
        </authorList>
    </citation>
    <scope>NUCLEOTIDE SEQUENCE</scope>
</reference>
<protein>
    <submittedName>
        <fullName evidence="3">Uncharacterized protein</fullName>
    </submittedName>
</protein>
<proteinExistence type="predicted"/>